<keyword evidence="7" id="KW-1003">Cell membrane</keyword>
<feature type="transmembrane region" description="Helical" evidence="7">
    <location>
        <begin position="301"/>
        <end position="317"/>
    </location>
</feature>
<keyword evidence="5 7" id="KW-1133">Transmembrane helix</keyword>
<protein>
    <recommendedName>
        <fullName evidence="7 8">Phospho-N-acetylmuramoyl-pentapeptide-transferase</fullName>
        <ecNumber evidence="7 8">2.7.8.13</ecNumber>
    </recommendedName>
    <alternativeName>
        <fullName evidence="7">UDP-MurNAc-pentapeptide phosphotransferase</fullName>
    </alternativeName>
</protein>
<comment type="catalytic activity">
    <reaction evidence="7">
        <text>UDP-N-acetyl-alpha-D-muramoyl-L-alanyl-gamma-D-glutamyl-L-lysyl-D-alanyl-D-alanine + di-trans,octa-cis-undecaprenyl phosphate = Mur2Ac(oyl-L-Ala-gamma-D-Glu-L-Lys-D-Ala-D-Ala)-di-trans,octa-cis-undecaprenyl diphosphate + UMP</text>
        <dbReference type="Rhea" id="RHEA:21920"/>
        <dbReference type="ChEBI" id="CHEBI:57865"/>
        <dbReference type="ChEBI" id="CHEBI:60032"/>
        <dbReference type="ChEBI" id="CHEBI:60392"/>
        <dbReference type="ChEBI" id="CHEBI:70758"/>
        <dbReference type="EC" id="2.7.8.13"/>
    </reaction>
</comment>
<dbReference type="GO" id="GO:0008963">
    <property type="term" value="F:phospho-N-acetylmuramoyl-pentapeptide-transferase activity"/>
    <property type="evidence" value="ECO:0007669"/>
    <property type="project" value="UniProtKB-UniRule"/>
</dbReference>
<keyword evidence="11" id="KW-1185">Reference proteome</keyword>
<evidence type="ECO:0000256" key="6">
    <source>
        <dbReference type="ARBA" id="ARBA00023136"/>
    </source>
</evidence>
<evidence type="ECO:0000256" key="2">
    <source>
        <dbReference type="ARBA" id="ARBA00005583"/>
    </source>
</evidence>
<keyword evidence="7 9" id="KW-0460">Magnesium</keyword>
<dbReference type="GO" id="GO:0051301">
    <property type="term" value="P:cell division"/>
    <property type="evidence" value="ECO:0007669"/>
    <property type="project" value="UniProtKB-KW"/>
</dbReference>
<dbReference type="InterPro" id="IPR018480">
    <property type="entry name" value="PNAcMuramoyl-5peptid_Trfase_CS"/>
</dbReference>
<dbReference type="CDD" id="cd06852">
    <property type="entry name" value="GT_MraY"/>
    <property type="match status" value="1"/>
</dbReference>
<comment type="cofactor">
    <cofactor evidence="7 9">
        <name>Mg(2+)</name>
        <dbReference type="ChEBI" id="CHEBI:18420"/>
    </cofactor>
</comment>
<evidence type="ECO:0000313" key="11">
    <source>
        <dbReference type="Proteomes" id="UP000050909"/>
    </source>
</evidence>
<comment type="function">
    <text evidence="7">Catalyzes the initial step of the lipid cycle reactions in the biosynthesis of the cell wall peptidoglycan: transfers peptidoglycan precursor phospho-MurNAc-pentapeptide from UDP-MurNAc-pentapeptide onto the lipid carrier undecaprenyl phosphate, yielding undecaprenyl-pyrophosphoryl-MurNAc-pentapeptide, known as lipid I.</text>
</comment>
<dbReference type="GO" id="GO:0009252">
    <property type="term" value="P:peptidoglycan biosynthetic process"/>
    <property type="evidence" value="ECO:0007669"/>
    <property type="project" value="UniProtKB-UniRule"/>
</dbReference>
<dbReference type="PANTHER" id="PTHR22926:SF5">
    <property type="entry name" value="PHOSPHO-N-ACETYLMURAMOYL-PENTAPEPTIDE-TRANSFERASE HOMOLOG"/>
    <property type="match status" value="1"/>
</dbReference>
<comment type="similarity">
    <text evidence="2 7">Belongs to the glycosyltransferase 4 family. MraY subfamily.</text>
</comment>
<accession>A0A0R1H5E6</accession>
<sequence length="318" mass="34868">MGQSLIALVSGFVITVMVLPLFIGYLRMRDEGQQIREEGPKWHAKKAGTPTMGGLVFSIAAIVSATWVAIWQGVANKTLLVLVIAFVGFALIGFFDDGIGLVLKRNMGLRAYQKLLAQIIIAVIVIYILFTDKFSFTIDVPFIGSVDNIWFYALFTIVWLVGFSNAVNLSDGIDGLAGGLAIIAYGTYGIIAYQQHNMIVLYFTMAVVGALIGFLIFNKKPAKIFMGDVGSLALGGGIALISLLLNRPWSLLLVGIVFVLETLSVMLQVTSFKLTGKRIFKMTPVHHHFEMSGFSEWQVDLLFWSVGLVAAILYLVIF</sequence>
<dbReference type="UniPathway" id="UPA00219"/>
<dbReference type="Pfam" id="PF10555">
    <property type="entry name" value="MraY_sig1"/>
    <property type="match status" value="1"/>
</dbReference>
<dbReference type="AlphaFoldDB" id="A0A0R1H5E6"/>
<dbReference type="PATRIC" id="fig|1423722.3.peg.326"/>
<keyword evidence="7 9" id="KW-0479">Metal-binding</keyword>
<keyword evidence="6 7" id="KW-0472">Membrane</keyword>
<comment type="caution">
    <text evidence="10">The sequence shown here is derived from an EMBL/GenBank/DDBJ whole genome shotgun (WGS) entry which is preliminary data.</text>
</comment>
<dbReference type="RefSeq" id="WP_056946063.1">
    <property type="nucleotide sequence ID" value="NZ_AZCV01000001.1"/>
</dbReference>
<comment type="subcellular location">
    <subcellularLocation>
        <location evidence="7">Cell membrane</location>
        <topology evidence="7">Multi-pass membrane protein</topology>
    </subcellularLocation>
    <subcellularLocation>
        <location evidence="1">Membrane</location>
        <topology evidence="1">Multi-pass membrane protein</topology>
    </subcellularLocation>
</comment>
<dbReference type="InterPro" id="IPR003524">
    <property type="entry name" value="PNAcMuramoyl-5peptid_Trfase"/>
</dbReference>
<evidence type="ECO:0000256" key="7">
    <source>
        <dbReference type="HAMAP-Rule" id="MF_00038"/>
    </source>
</evidence>
<dbReference type="GO" id="GO:0046872">
    <property type="term" value="F:metal ion binding"/>
    <property type="evidence" value="ECO:0007669"/>
    <property type="project" value="UniProtKB-KW"/>
</dbReference>
<feature type="transmembrane region" description="Helical" evidence="7">
    <location>
        <begin position="150"/>
        <end position="169"/>
    </location>
</feature>
<evidence type="ECO:0000256" key="5">
    <source>
        <dbReference type="ARBA" id="ARBA00022989"/>
    </source>
</evidence>
<organism evidence="10 11">
    <name type="scientific">Amylolactobacillus amylotrophicus DSM 20534</name>
    <dbReference type="NCBI Taxonomy" id="1423722"/>
    <lineage>
        <taxon>Bacteria</taxon>
        <taxon>Bacillati</taxon>
        <taxon>Bacillota</taxon>
        <taxon>Bacilli</taxon>
        <taxon>Lactobacillales</taxon>
        <taxon>Lactobacillaceae</taxon>
        <taxon>Amylolactobacillus</taxon>
    </lineage>
</organism>
<feature type="transmembrane region" description="Helical" evidence="7">
    <location>
        <begin position="224"/>
        <end position="245"/>
    </location>
</feature>
<evidence type="ECO:0000256" key="1">
    <source>
        <dbReference type="ARBA" id="ARBA00004141"/>
    </source>
</evidence>
<reference evidence="10 11" key="1">
    <citation type="journal article" date="2015" name="Genome Announc.">
        <title>Expanding the biotechnology potential of lactobacilli through comparative genomics of 213 strains and associated genera.</title>
        <authorList>
            <person name="Sun Z."/>
            <person name="Harris H.M."/>
            <person name="McCann A."/>
            <person name="Guo C."/>
            <person name="Argimon S."/>
            <person name="Zhang W."/>
            <person name="Yang X."/>
            <person name="Jeffery I.B."/>
            <person name="Cooney J.C."/>
            <person name="Kagawa T.F."/>
            <person name="Liu W."/>
            <person name="Song Y."/>
            <person name="Salvetti E."/>
            <person name="Wrobel A."/>
            <person name="Rasinkangas P."/>
            <person name="Parkhill J."/>
            <person name="Rea M.C."/>
            <person name="O'Sullivan O."/>
            <person name="Ritari J."/>
            <person name="Douillard F.P."/>
            <person name="Paul Ross R."/>
            <person name="Yang R."/>
            <person name="Briner A.E."/>
            <person name="Felis G.E."/>
            <person name="de Vos W.M."/>
            <person name="Barrangou R."/>
            <person name="Klaenhammer T.R."/>
            <person name="Caufield P.W."/>
            <person name="Cui Y."/>
            <person name="Zhang H."/>
            <person name="O'Toole P.W."/>
        </authorList>
    </citation>
    <scope>NUCLEOTIDE SEQUENCE [LARGE SCALE GENOMIC DNA]</scope>
    <source>
        <strain evidence="10 11">DSM 20534</strain>
    </source>
</reference>
<proteinExistence type="inferred from homology"/>
<dbReference type="InterPro" id="IPR000715">
    <property type="entry name" value="Glycosyl_transferase_4"/>
</dbReference>
<evidence type="ECO:0000256" key="3">
    <source>
        <dbReference type="ARBA" id="ARBA00022679"/>
    </source>
</evidence>
<evidence type="ECO:0000256" key="9">
    <source>
        <dbReference type="PIRSR" id="PIRSR600715-1"/>
    </source>
</evidence>
<feature type="transmembrane region" description="Helical" evidence="7">
    <location>
        <begin position="176"/>
        <end position="193"/>
    </location>
</feature>
<keyword evidence="7" id="KW-0133">Cell shape</keyword>
<gene>
    <name evidence="7" type="primary">mraY</name>
    <name evidence="10" type="ORF">FC62_GL000321</name>
</gene>
<evidence type="ECO:0000256" key="4">
    <source>
        <dbReference type="ARBA" id="ARBA00022692"/>
    </source>
</evidence>
<keyword evidence="4 7" id="KW-0812">Transmembrane</keyword>
<feature type="transmembrane region" description="Helical" evidence="7">
    <location>
        <begin position="115"/>
        <end position="130"/>
    </location>
</feature>
<keyword evidence="7" id="KW-0961">Cell wall biogenesis/degradation</keyword>
<feature type="transmembrane region" description="Helical" evidence="7">
    <location>
        <begin position="6"/>
        <end position="26"/>
    </location>
</feature>
<keyword evidence="7" id="KW-0132">Cell division</keyword>
<dbReference type="EMBL" id="AZCV01000001">
    <property type="protein sequence ID" value="KRK38634.1"/>
    <property type="molecule type" value="Genomic_DNA"/>
</dbReference>
<keyword evidence="3 7" id="KW-0808">Transferase</keyword>
<dbReference type="GO" id="GO:0005886">
    <property type="term" value="C:plasma membrane"/>
    <property type="evidence" value="ECO:0007669"/>
    <property type="project" value="UniProtKB-SubCell"/>
</dbReference>
<comment type="pathway">
    <text evidence="7">Cell wall biogenesis; peptidoglycan biosynthesis.</text>
</comment>
<feature type="transmembrane region" description="Helical" evidence="7">
    <location>
        <begin position="199"/>
        <end position="217"/>
    </location>
</feature>
<feature type="binding site" evidence="9">
    <location>
        <position position="168"/>
    </location>
    <ligand>
        <name>Mg(2+)</name>
        <dbReference type="ChEBI" id="CHEBI:18420"/>
    </ligand>
</feature>
<dbReference type="Pfam" id="PF00953">
    <property type="entry name" value="Glycos_transf_4"/>
    <property type="match status" value="1"/>
</dbReference>
<feature type="transmembrane region" description="Helical" evidence="7">
    <location>
        <begin position="47"/>
        <end position="73"/>
    </location>
</feature>
<dbReference type="GO" id="GO:0071555">
    <property type="term" value="P:cell wall organization"/>
    <property type="evidence" value="ECO:0007669"/>
    <property type="project" value="UniProtKB-KW"/>
</dbReference>
<dbReference type="Proteomes" id="UP000050909">
    <property type="component" value="Unassembled WGS sequence"/>
</dbReference>
<feature type="transmembrane region" description="Helical" evidence="7">
    <location>
        <begin position="79"/>
        <end position="103"/>
    </location>
</feature>
<evidence type="ECO:0000313" key="10">
    <source>
        <dbReference type="EMBL" id="KRK38634.1"/>
    </source>
</evidence>
<dbReference type="NCBIfam" id="TIGR00445">
    <property type="entry name" value="mraY"/>
    <property type="match status" value="1"/>
</dbReference>
<keyword evidence="7" id="KW-0573">Peptidoglycan synthesis</keyword>
<dbReference type="GO" id="GO:0008360">
    <property type="term" value="P:regulation of cell shape"/>
    <property type="evidence" value="ECO:0007669"/>
    <property type="project" value="UniProtKB-KW"/>
</dbReference>
<name>A0A0R1H5E6_9LACO</name>
<dbReference type="EC" id="2.7.8.13" evidence="7 8"/>
<feature type="transmembrane region" description="Helical" evidence="7">
    <location>
        <begin position="251"/>
        <end position="272"/>
    </location>
</feature>
<feature type="binding site" evidence="9">
    <location>
        <position position="228"/>
    </location>
    <ligand>
        <name>Mg(2+)</name>
        <dbReference type="ChEBI" id="CHEBI:18420"/>
    </ligand>
</feature>
<dbReference type="PANTHER" id="PTHR22926">
    <property type="entry name" value="PHOSPHO-N-ACETYLMURAMOYL-PENTAPEPTIDE-TRANSFERASE"/>
    <property type="match status" value="1"/>
</dbReference>
<keyword evidence="7" id="KW-0131">Cell cycle</keyword>
<evidence type="ECO:0000256" key="8">
    <source>
        <dbReference type="NCBIfam" id="TIGR00445"/>
    </source>
</evidence>
<dbReference type="PROSITE" id="PS01348">
    <property type="entry name" value="MRAY_2"/>
    <property type="match status" value="1"/>
</dbReference>
<dbReference type="HAMAP" id="MF_00038">
    <property type="entry name" value="MraY"/>
    <property type="match status" value="1"/>
</dbReference>